<feature type="region of interest" description="Disordered" evidence="20">
    <location>
        <begin position="453"/>
        <end position="473"/>
    </location>
</feature>
<dbReference type="Pfam" id="PF00439">
    <property type="entry name" value="Bromodomain"/>
    <property type="match status" value="1"/>
</dbReference>
<evidence type="ECO:0000256" key="4">
    <source>
        <dbReference type="ARBA" id="ARBA00022679"/>
    </source>
</evidence>
<dbReference type="CDD" id="cd05495">
    <property type="entry name" value="Bromo_cbp_like"/>
    <property type="match status" value="1"/>
</dbReference>
<feature type="region of interest" description="Disordered" evidence="20">
    <location>
        <begin position="1546"/>
        <end position="1573"/>
    </location>
</feature>
<feature type="zinc finger region" description="TAZ-type" evidence="18">
    <location>
        <begin position="99"/>
        <end position="189"/>
    </location>
</feature>
<evidence type="ECO:0000256" key="3">
    <source>
        <dbReference type="ARBA" id="ARBA00022481"/>
    </source>
</evidence>
<evidence type="ECO:0000256" key="9">
    <source>
        <dbReference type="ARBA" id="ARBA00022853"/>
    </source>
</evidence>
<evidence type="ECO:0000256" key="16">
    <source>
        <dbReference type="ARBA" id="ARBA00048017"/>
    </source>
</evidence>
<dbReference type="PROSITE" id="PS51727">
    <property type="entry name" value="CBP_P300_HAT"/>
    <property type="match status" value="1"/>
</dbReference>
<dbReference type="Pfam" id="PF23570">
    <property type="entry name" value="PHD_P300"/>
    <property type="match status" value="1"/>
</dbReference>
<evidence type="ECO:0000259" key="25">
    <source>
        <dbReference type="PROSITE" id="PS51727"/>
    </source>
</evidence>
<dbReference type="InterPro" id="IPR036427">
    <property type="entry name" value="Bromodomain-like_sf"/>
</dbReference>
<dbReference type="FunFam" id="1.20.920.10:FF:000001">
    <property type="entry name" value="Histone acetyltransferase p300"/>
    <property type="match status" value="1"/>
</dbReference>
<keyword evidence="4" id="KW-0808">Transferase</keyword>
<feature type="compositionally biased region" description="Low complexity" evidence="20">
    <location>
        <begin position="29"/>
        <end position="54"/>
    </location>
</feature>
<evidence type="ECO:0000259" key="22">
    <source>
        <dbReference type="PROSITE" id="PS50134"/>
    </source>
</evidence>
<dbReference type="SMART" id="SM00551">
    <property type="entry name" value="ZnF_TAZ"/>
    <property type="match status" value="2"/>
</dbReference>
<feature type="compositionally biased region" description="Polar residues" evidence="20">
    <location>
        <begin position="1558"/>
        <end position="1573"/>
    </location>
</feature>
<feature type="compositionally biased region" description="Low complexity" evidence="20">
    <location>
        <begin position="1988"/>
        <end position="2007"/>
    </location>
</feature>
<feature type="domain" description="ZZ-type" evidence="23">
    <location>
        <begin position="1482"/>
        <end position="1531"/>
    </location>
</feature>
<dbReference type="InterPro" id="IPR043145">
    <property type="entry name" value="Znf_ZZ_sf"/>
</dbReference>
<dbReference type="Gene3D" id="3.30.60.90">
    <property type="match status" value="1"/>
</dbReference>
<dbReference type="Proteomes" id="UP000515146">
    <property type="component" value="Unplaced"/>
</dbReference>
<keyword evidence="9" id="KW-0156">Chromatin regulator</keyword>
<dbReference type="PROSITE" id="PS50014">
    <property type="entry name" value="BROMODOMAIN_2"/>
    <property type="match status" value="1"/>
</dbReference>
<evidence type="ECO:0000256" key="18">
    <source>
        <dbReference type="PROSITE-ProRule" id="PRU00203"/>
    </source>
</evidence>
<feature type="domain" description="CBP/p300-type HAT" evidence="25">
    <location>
        <begin position="1063"/>
        <end position="1480"/>
    </location>
</feature>
<organism evidence="26 27">
    <name type="scientific">Dermatophagoides pteronyssinus</name>
    <name type="common">European house dust mite</name>
    <dbReference type="NCBI Taxonomy" id="6956"/>
    <lineage>
        <taxon>Eukaryota</taxon>
        <taxon>Metazoa</taxon>
        <taxon>Ecdysozoa</taxon>
        <taxon>Arthropoda</taxon>
        <taxon>Chelicerata</taxon>
        <taxon>Arachnida</taxon>
        <taxon>Acari</taxon>
        <taxon>Acariformes</taxon>
        <taxon>Sarcoptiformes</taxon>
        <taxon>Astigmata</taxon>
        <taxon>Psoroptidia</taxon>
        <taxon>Analgoidea</taxon>
        <taxon>Pyroglyphidae</taxon>
        <taxon>Dermatophagoidinae</taxon>
        <taxon>Dermatophagoides</taxon>
    </lineage>
</organism>
<evidence type="ECO:0000256" key="5">
    <source>
        <dbReference type="ARBA" id="ARBA00022723"/>
    </source>
</evidence>
<dbReference type="Pfam" id="PF00569">
    <property type="entry name" value="ZZ"/>
    <property type="match status" value="1"/>
</dbReference>
<evidence type="ECO:0000256" key="1">
    <source>
        <dbReference type="ARBA" id="ARBA00004123"/>
    </source>
</evidence>
<evidence type="ECO:0000256" key="8">
    <source>
        <dbReference type="ARBA" id="ARBA00022833"/>
    </source>
</evidence>
<dbReference type="SUPFAM" id="SSF57933">
    <property type="entry name" value="TAZ domain"/>
    <property type="match status" value="2"/>
</dbReference>
<keyword evidence="10" id="KW-0805">Transcription regulation</keyword>
<feature type="compositionally biased region" description="Polar residues" evidence="20">
    <location>
        <begin position="1774"/>
        <end position="1785"/>
    </location>
</feature>
<dbReference type="InParanoid" id="A0A6P6Y549"/>
<feature type="compositionally biased region" description="Low complexity" evidence="20">
    <location>
        <begin position="1941"/>
        <end position="1969"/>
    </location>
</feature>
<dbReference type="Gene3D" id="1.20.1020.10">
    <property type="entry name" value="TAZ domain"/>
    <property type="match status" value="2"/>
</dbReference>
<dbReference type="RefSeq" id="XP_027200166.1">
    <property type="nucleotide sequence ID" value="XM_027344365.1"/>
</dbReference>
<dbReference type="PANTHER" id="PTHR13808:SF1">
    <property type="entry name" value="HISTONE ACETYLTRANSFERASE"/>
    <property type="match status" value="1"/>
</dbReference>
<feature type="region of interest" description="Disordered" evidence="20">
    <location>
        <begin position="1"/>
        <end position="54"/>
    </location>
</feature>
<dbReference type="GO" id="GO:0005667">
    <property type="term" value="C:transcription regulator complex"/>
    <property type="evidence" value="ECO:0007669"/>
    <property type="project" value="TreeGrafter"/>
</dbReference>
<dbReference type="Pfam" id="PF08214">
    <property type="entry name" value="HAT_KAT11"/>
    <property type="match status" value="1"/>
</dbReference>
<feature type="domain" description="TAZ-type" evidence="22">
    <location>
        <begin position="99"/>
        <end position="189"/>
    </location>
</feature>
<dbReference type="Gene3D" id="2.10.110.40">
    <property type="match status" value="1"/>
</dbReference>
<evidence type="ECO:0000256" key="10">
    <source>
        <dbReference type="ARBA" id="ARBA00023015"/>
    </source>
</evidence>
<accession>A0A6P6Y549</accession>
<feature type="compositionally biased region" description="Polar residues" evidence="20">
    <location>
        <begin position="1302"/>
        <end position="1317"/>
    </location>
</feature>
<dbReference type="PROSITE" id="PS50134">
    <property type="entry name" value="ZF_TAZ"/>
    <property type="match status" value="2"/>
</dbReference>
<dbReference type="Pfam" id="PF02172">
    <property type="entry name" value="KIX"/>
    <property type="match status" value="1"/>
</dbReference>
<feature type="compositionally biased region" description="Basic residues" evidence="20">
    <location>
        <begin position="1348"/>
        <end position="1365"/>
    </location>
</feature>
<evidence type="ECO:0000256" key="14">
    <source>
        <dbReference type="ARBA" id="ARBA00023242"/>
    </source>
</evidence>
<feature type="compositionally biased region" description="Basic and acidic residues" evidence="20">
    <location>
        <begin position="816"/>
        <end position="825"/>
    </location>
</feature>
<dbReference type="InterPro" id="IPR000433">
    <property type="entry name" value="Znf_ZZ"/>
</dbReference>
<dbReference type="EC" id="2.3.1.48" evidence="2"/>
<dbReference type="GO" id="GO:0000123">
    <property type="term" value="C:histone acetyltransferase complex"/>
    <property type="evidence" value="ECO:0007669"/>
    <property type="project" value="TreeGrafter"/>
</dbReference>
<feature type="region of interest" description="Disordered" evidence="20">
    <location>
        <begin position="409"/>
        <end position="433"/>
    </location>
</feature>
<dbReference type="SUPFAM" id="SSF57850">
    <property type="entry name" value="RING/U-box"/>
    <property type="match status" value="1"/>
</dbReference>
<dbReference type="InterPro" id="IPR001487">
    <property type="entry name" value="Bromodomain"/>
</dbReference>
<keyword evidence="13" id="KW-0804">Transcription</keyword>
<feature type="compositionally biased region" description="Low complexity" evidence="20">
    <location>
        <begin position="1723"/>
        <end position="1743"/>
    </location>
</feature>
<dbReference type="GO" id="GO:0004402">
    <property type="term" value="F:histone acetyltransferase activity"/>
    <property type="evidence" value="ECO:0007669"/>
    <property type="project" value="InterPro"/>
</dbReference>
<dbReference type="SMART" id="SM00297">
    <property type="entry name" value="BROMO"/>
    <property type="match status" value="1"/>
</dbReference>
<comment type="catalytic activity">
    <reaction evidence="16">
        <text>L-lysyl-[protein] + acetyl-CoA = N(6)-acetyl-L-lysyl-[protein] + CoA + H(+)</text>
        <dbReference type="Rhea" id="RHEA:45948"/>
        <dbReference type="Rhea" id="RHEA-COMP:9752"/>
        <dbReference type="Rhea" id="RHEA-COMP:10731"/>
        <dbReference type="ChEBI" id="CHEBI:15378"/>
        <dbReference type="ChEBI" id="CHEBI:29969"/>
        <dbReference type="ChEBI" id="CHEBI:57287"/>
        <dbReference type="ChEBI" id="CHEBI:57288"/>
        <dbReference type="ChEBI" id="CHEBI:61930"/>
        <dbReference type="EC" id="2.3.1.48"/>
    </reaction>
</comment>
<feature type="domain" description="TAZ-type" evidence="22">
    <location>
        <begin position="1572"/>
        <end position="1656"/>
    </location>
</feature>
<dbReference type="Pfam" id="PF02135">
    <property type="entry name" value="zf-TAZ"/>
    <property type="match status" value="2"/>
</dbReference>
<dbReference type="GO" id="GO:0005634">
    <property type="term" value="C:nucleus"/>
    <property type="evidence" value="ECO:0007669"/>
    <property type="project" value="UniProtKB-SubCell"/>
</dbReference>
<keyword evidence="26" id="KW-1185">Reference proteome</keyword>
<evidence type="ECO:0000256" key="6">
    <source>
        <dbReference type="ARBA" id="ARBA00022737"/>
    </source>
</evidence>
<name>A0A6P6Y549_DERPT</name>
<evidence type="ECO:0000256" key="20">
    <source>
        <dbReference type="SAM" id="MobiDB-lite"/>
    </source>
</evidence>
<feature type="region of interest" description="Disordered" evidence="20">
    <location>
        <begin position="1298"/>
        <end position="1369"/>
    </location>
</feature>
<dbReference type="InterPro" id="IPR000197">
    <property type="entry name" value="Znf_TAZ"/>
</dbReference>
<dbReference type="InterPro" id="IPR010303">
    <property type="entry name" value="RING_CBP-p300"/>
</dbReference>
<dbReference type="InterPro" id="IPR035898">
    <property type="entry name" value="TAZ_dom_sf"/>
</dbReference>
<dbReference type="InterPro" id="IPR013178">
    <property type="entry name" value="Histone_AcTrfase_Rtt109/CBP"/>
</dbReference>
<feature type="compositionally biased region" description="Low complexity" evidence="20">
    <location>
        <begin position="1"/>
        <end position="22"/>
    </location>
</feature>
<sequence>MQQQQPQGSQQNQQIQQQQQQQNPVLGFNQTNQQQQQNHIRYPNQAQQQQLSQQLPISNQGSTILNADNEKRKLIQQQQQQQSQQLPIQNPGPTLLNADNEKRKLIQQQLVLLLHAHKCQKKEEQLRQNGAEPIPCNLSHCSTMKQVLAHMNKCTAGRQCSVAHCSSSYQIINHWKNCNRPDCPVCNPLKQVNNRKPQQQTQIMSQNIASNQNQNVNNQQQNHSNLNIISQMNTTNNNNNNSGSMNQQQGPQQQQQAQQTSLPQQQQQQQQQQMQQQQSDMQKAYQALGLPYNSNSHMFQTNARSSSSTATTTATNMNQTSHYSSNTNTTKDWQSNVNLELRQHLVQKIVHAIFPNSDQNLSVHDKRLHNLYSYAKKVECDMYDKANSREEYYHLLAEKIYKIQKELEEKRQRRREQQQQPPPPTLPPTTTTTATANVSNQQQQMVGNMIVTNTRSPMPNSNNNNNIQGTMQSPTRSISNMIVSTNNNNNNNQTMTTNFVNQNQQQSGVGVGHQTSSMIGGQQQQQQQLSNQFFMSANQQQQQGSPLPPSSSSSHQMMNQTNQFRHTQQQQQQGHNQANFINNNSSSNNNNNNSIVLIHQQQQQPNTPQQNFSQNQIPSQQQQRSQPSQQQQSMLSTSTITTNSSSHLSSNMANIQQQQQSTNIVGQQQQQSNHNQLQLNECNIKSEMIDDQMTMTTATTNCNSQFVSGGNNNQDLSTNNDMLMDTKLSHSEMTNMKMEIKEERNNNQIGMDEQKSILDNSFNSPAGSKNMDNSSTMMMMNNNQSGSGNKGSGKNQTPISSSMIKSPGSVISNSESKSDISKSDLDNTLMPTLEKLYKQVPESMPFRQPVDPDALQIPDYFNIIKHPMDLSTIKRNLDTGQYTDPWQYVDDVWLMFDNAWLYNRKTSRVYRHCTKLAEVFEQEINPVMRRLGYCCGQKYVFQPQILCCFGKQLCTIPRDANYMHYQNRYTYCMKCFGEIPGDNVTVGDVLGIEPNSSNTQTIPKSQFVESKNDHLDLEPFLECKECGRKLHQICVLHLDQIWPEGFTCEGCLRRDNRKRRENKFGAKRLPQSKLGTFIENRVNNFLRKKECGAGEVFIRVVSSSDKIVDVKPGMKQRYCGKNDFPESFPYRAKALFAFEVIDGTDVCFFGMHVQEYGSECLPPNTRRVYLAYLDSVYFFRPKQYRTAVYHEILLGYLDYAKQLGYTMAHIWACPPSEGDDYIFHCHPPEQKIPKPKRLQEWYKKMLDKGIIERIVLDYKDILRQATEDNLKNASELPYFEGDFWPNVLEDSIKEIEMEHQKQQQLMDTNKSDPSGNDKTMDDDSIVEMIDSVDQKDNEMSKDSDNNSKQHKKNSANKKSNKKQNNRKNNVLSRLKSGPLANQQQTQLSPIQQFDAELTSKVFATMEKHKEVFFVVRLHSSQSAASLPPVNDLDNLINCDLMDGRDAFLTLARDKHYEFSSLRRAKFSSLAMLYELHNCNNERFIYSCNNCKRSLMETRYHCSHCDDFDLCVMCYEKDGHQHRMDRTEFGDLMSSVDGDVSNAAGALNSNTAGDGDGNNDPNSTGSNIGTSPSETRRQSIQRCIESLSHACQCRDANCRRPTCLKMKRVVQHAKSCKKKNIANHCQICKQLIALCCYHAKHCQEQGNKCMVPYCQNFKQKIQQQQIQQRYQQAQILKRRIASMSMAIHQSAQNSSQSSSNNATPSCPPQPCHMKPATATPPPAGALQAAAAVQAVARQQQNTTQNMQPIIGKGGKPMLPYMSSSSSSQISKQQQPLTSNQSIQQMQPKMVGPQSADNNMQQVQQSSQQQTPQQWFSSQRFNRPQMNTMQSQPTQFTQSQMMNMQQQQQQQNIGSNLPSLLMSSNQNIQQQQQQHPQQMGLNHQQQQQMTNPNMSQQMSNQPNQNNYAQLIKTFKNSTTSTNPDVMSFIKNDPKMMAALIRTQQHPSQQQQQQQQMSMQQNMINQQGSNMNTQQQLSQNQNWYGGPQPGQSQQRMMNPGQQQQRQMNPQTSPRASMMMNAVQQNQQAPSQQQQQIYPNQQQQIRFTSTNWSGNSQQQQQQRLPMLRGNPGQMNQMNTVRFINTQNNSGLMMNSQNDPTTQEMFYQQSDYVQMSQMNQQPELTPQESNHG</sequence>
<evidence type="ECO:0000256" key="17">
    <source>
        <dbReference type="PROSITE-ProRule" id="PRU00035"/>
    </source>
</evidence>
<feature type="domain" description="Bromo" evidence="21">
    <location>
        <begin position="838"/>
        <end position="910"/>
    </location>
</feature>
<evidence type="ECO:0000256" key="7">
    <source>
        <dbReference type="ARBA" id="ARBA00022771"/>
    </source>
</evidence>
<dbReference type="PROSITE" id="PS50135">
    <property type="entry name" value="ZF_ZZ_2"/>
    <property type="match status" value="1"/>
</dbReference>
<dbReference type="GO" id="GO:0008270">
    <property type="term" value="F:zinc ion binding"/>
    <property type="evidence" value="ECO:0007669"/>
    <property type="project" value="UniProtKB-KW"/>
</dbReference>
<evidence type="ECO:0000256" key="15">
    <source>
        <dbReference type="ARBA" id="ARBA00023315"/>
    </source>
</evidence>
<feature type="region of interest" description="Disordered" evidence="20">
    <location>
        <begin position="782"/>
        <end position="825"/>
    </location>
</feature>
<feature type="compositionally biased region" description="Low complexity" evidence="20">
    <location>
        <begin position="1799"/>
        <end position="1817"/>
    </location>
</feature>
<dbReference type="GO" id="GO:0140297">
    <property type="term" value="F:DNA-binding transcription factor binding"/>
    <property type="evidence" value="ECO:0007669"/>
    <property type="project" value="UniProtKB-ARBA"/>
</dbReference>
<feature type="compositionally biased region" description="Polar residues" evidence="20">
    <location>
        <begin position="1818"/>
        <end position="1835"/>
    </location>
</feature>
<keyword evidence="5 18" id="KW-0479">Metal-binding</keyword>
<dbReference type="SMART" id="SM01250">
    <property type="entry name" value="KAT11"/>
    <property type="match status" value="1"/>
</dbReference>
<keyword evidence="7 19" id="KW-0863">Zinc-finger</keyword>
<dbReference type="Gene3D" id="1.10.246.20">
    <property type="entry name" value="Coactivator CBP, KIX domain"/>
    <property type="match status" value="1"/>
</dbReference>
<keyword evidence="8 18" id="KW-0862">Zinc</keyword>
<dbReference type="CDD" id="cd15557">
    <property type="entry name" value="PHD_CBP_p300"/>
    <property type="match status" value="1"/>
</dbReference>
<evidence type="ECO:0000256" key="13">
    <source>
        <dbReference type="ARBA" id="ARBA00023163"/>
    </source>
</evidence>
<evidence type="ECO:0000259" key="21">
    <source>
        <dbReference type="PROSITE" id="PS50014"/>
    </source>
</evidence>
<dbReference type="OrthoDB" id="899at2759"/>
<keyword evidence="6" id="KW-0677">Repeat</keyword>
<dbReference type="PROSITE" id="PS00633">
    <property type="entry name" value="BROMODOMAIN_1"/>
    <property type="match status" value="1"/>
</dbReference>
<evidence type="ECO:0000313" key="26">
    <source>
        <dbReference type="Proteomes" id="UP000515146"/>
    </source>
</evidence>
<feature type="compositionally biased region" description="Polar residues" evidence="20">
    <location>
        <begin position="1970"/>
        <end position="1980"/>
    </location>
</feature>
<feature type="region of interest" description="Disordered" evidence="20">
    <location>
        <begin position="231"/>
        <end position="282"/>
    </location>
</feature>
<dbReference type="InterPro" id="IPR018359">
    <property type="entry name" value="Bromodomain_CS"/>
</dbReference>
<feature type="compositionally biased region" description="Low complexity" evidence="20">
    <location>
        <begin position="1836"/>
        <end position="1850"/>
    </location>
</feature>
<feature type="compositionally biased region" description="Low complexity" evidence="20">
    <location>
        <begin position="76"/>
        <end position="85"/>
    </location>
</feature>
<dbReference type="InterPro" id="IPR003101">
    <property type="entry name" value="KIX_dom"/>
</dbReference>
<dbReference type="InterPro" id="IPR013083">
    <property type="entry name" value="Znf_RING/FYVE/PHD"/>
</dbReference>
<keyword evidence="14" id="KW-0539">Nucleus</keyword>
<dbReference type="SUPFAM" id="SSF47040">
    <property type="entry name" value="Kix domain of CBP (creb binding protein)"/>
    <property type="match status" value="1"/>
</dbReference>
<reference evidence="27" key="1">
    <citation type="submission" date="2025-08" db="UniProtKB">
        <authorList>
            <consortium name="RefSeq"/>
        </authorList>
    </citation>
    <scope>IDENTIFICATION</scope>
    <source>
        <strain evidence="27">Airmid</strain>
    </source>
</reference>
<evidence type="ECO:0000259" key="24">
    <source>
        <dbReference type="PROSITE" id="PS50952"/>
    </source>
</evidence>
<feature type="region of interest" description="Disordered" evidence="20">
    <location>
        <begin position="1939"/>
        <end position="2009"/>
    </location>
</feature>
<dbReference type="PRINTS" id="PR00503">
    <property type="entry name" value="BROMODOMAIN"/>
</dbReference>
<dbReference type="Gene3D" id="3.30.40.10">
    <property type="entry name" value="Zinc/RING finger domain, C3HC4 (zinc finger)"/>
    <property type="match status" value="1"/>
</dbReference>
<dbReference type="PANTHER" id="PTHR13808">
    <property type="entry name" value="CBP/P300-RELATED"/>
    <property type="match status" value="1"/>
</dbReference>
<proteinExistence type="predicted"/>
<feature type="zinc finger region" description="TAZ-type" evidence="18">
    <location>
        <begin position="1572"/>
        <end position="1656"/>
    </location>
</feature>
<feature type="domain" description="KIX" evidence="24">
    <location>
        <begin position="328"/>
        <end position="408"/>
    </location>
</feature>
<dbReference type="GO" id="GO:0003713">
    <property type="term" value="F:transcription coactivator activity"/>
    <property type="evidence" value="ECO:0007669"/>
    <property type="project" value="TreeGrafter"/>
</dbReference>
<evidence type="ECO:0000256" key="12">
    <source>
        <dbReference type="ARBA" id="ARBA00023159"/>
    </source>
</evidence>
<feature type="region of interest" description="Disordered" evidence="20">
    <location>
        <begin position="506"/>
        <end position="672"/>
    </location>
</feature>
<dbReference type="InterPro" id="IPR031162">
    <property type="entry name" value="CBP_P300_HAT"/>
</dbReference>
<feature type="region of interest" description="Disordered" evidence="20">
    <location>
        <begin position="1686"/>
        <end position="1850"/>
    </location>
</feature>
<feature type="compositionally biased region" description="Low complexity" evidence="20">
    <location>
        <begin position="1761"/>
        <end position="1773"/>
    </location>
</feature>
<dbReference type="SMART" id="SM00291">
    <property type="entry name" value="ZnF_ZZ"/>
    <property type="match status" value="1"/>
</dbReference>
<dbReference type="Gene3D" id="1.20.920.10">
    <property type="entry name" value="Bromodomain-like"/>
    <property type="match status" value="1"/>
</dbReference>
<comment type="subcellular location">
    <subcellularLocation>
        <location evidence="1">Nucleus</location>
    </subcellularLocation>
</comment>
<dbReference type="InterPro" id="IPR036529">
    <property type="entry name" value="KIX_dom_sf"/>
</dbReference>
<dbReference type="CTD" id="43856"/>
<feature type="region of interest" description="Disordered" evidence="20">
    <location>
        <begin position="73"/>
        <end position="97"/>
    </location>
</feature>
<dbReference type="Pfam" id="PF06001">
    <property type="entry name" value="RING_CBP-p300"/>
    <property type="match status" value="1"/>
</dbReference>
<dbReference type="CDD" id="cd15802">
    <property type="entry name" value="RING_CBP-p300"/>
    <property type="match status" value="1"/>
</dbReference>
<evidence type="ECO:0000256" key="11">
    <source>
        <dbReference type="ARBA" id="ARBA00023117"/>
    </source>
</evidence>
<feature type="compositionally biased region" description="Low complexity" evidence="20">
    <location>
        <begin position="782"/>
        <end position="795"/>
    </location>
</feature>
<gene>
    <name evidence="27" type="primary">LOC113794261</name>
</gene>
<dbReference type="PROSITE" id="PS01357">
    <property type="entry name" value="ZF_ZZ_1"/>
    <property type="match status" value="1"/>
</dbReference>
<feature type="compositionally biased region" description="Low complexity" evidence="20">
    <location>
        <begin position="1688"/>
        <end position="1701"/>
    </location>
</feature>
<dbReference type="PROSITE" id="PS50952">
    <property type="entry name" value="KIX"/>
    <property type="match status" value="1"/>
</dbReference>
<dbReference type="InterPro" id="IPR056484">
    <property type="entry name" value="PHD_P300"/>
</dbReference>
<keyword evidence="12" id="KW-0010">Activator</keyword>
<keyword evidence="15" id="KW-0012">Acyltransferase</keyword>
<dbReference type="FunCoup" id="A0A6P6Y549">
    <property type="interactions" value="1082"/>
</dbReference>
<dbReference type="InterPro" id="IPR038547">
    <property type="entry name" value="RING_CBP-p300_sf"/>
</dbReference>
<feature type="compositionally biased region" description="Low complexity" evidence="20">
    <location>
        <begin position="231"/>
        <end position="279"/>
    </location>
</feature>
<evidence type="ECO:0000256" key="2">
    <source>
        <dbReference type="ARBA" id="ARBA00013184"/>
    </source>
</evidence>
<feature type="compositionally biased region" description="Basic and acidic residues" evidence="20">
    <location>
        <begin position="1332"/>
        <end position="1347"/>
    </location>
</feature>
<dbReference type="GO" id="GO:0045944">
    <property type="term" value="P:positive regulation of transcription by RNA polymerase II"/>
    <property type="evidence" value="ECO:0007669"/>
    <property type="project" value="TreeGrafter"/>
</dbReference>
<dbReference type="KEGG" id="dpte:113794261"/>
<feature type="region of interest" description="Disordered" evidence="20">
    <location>
        <begin position="1863"/>
        <end position="1899"/>
    </location>
</feature>
<keyword evidence="11 17" id="KW-0103">Bromodomain</keyword>
<keyword evidence="3" id="KW-0488">Methylation</keyword>
<dbReference type="SUPFAM" id="SSF47370">
    <property type="entry name" value="Bromodomain"/>
    <property type="match status" value="1"/>
</dbReference>
<dbReference type="OMA" id="LMMHHAY"/>
<protein>
    <recommendedName>
        <fullName evidence="2">histone acetyltransferase</fullName>
        <ecNumber evidence="2">2.3.1.48</ecNumber>
    </recommendedName>
</protein>
<evidence type="ECO:0000313" key="27">
    <source>
        <dbReference type="RefSeq" id="XP_027200166.1"/>
    </source>
</evidence>
<evidence type="ECO:0000256" key="19">
    <source>
        <dbReference type="PROSITE-ProRule" id="PRU00228"/>
    </source>
</evidence>
<evidence type="ECO:0000259" key="23">
    <source>
        <dbReference type="PROSITE" id="PS50135"/>
    </source>
</evidence>
<dbReference type="GO" id="GO:0031490">
    <property type="term" value="F:chromatin DNA binding"/>
    <property type="evidence" value="ECO:0007669"/>
    <property type="project" value="TreeGrafter"/>
</dbReference>